<evidence type="ECO:0000313" key="1">
    <source>
        <dbReference type="EMBL" id="OUB98750.1"/>
    </source>
</evidence>
<name>A0A9X6RFS8_BACTV</name>
<reference evidence="1 2" key="1">
    <citation type="submission" date="2016-10" db="EMBL/GenBank/DDBJ databases">
        <title>Comparative genomics of Bacillus thuringiensis reveals a path to pathogens against multiple invertebrate hosts.</title>
        <authorList>
            <person name="Zheng J."/>
            <person name="Gao Q."/>
            <person name="Liu H."/>
            <person name="Peng D."/>
            <person name="Ruan L."/>
            <person name="Sun M."/>
        </authorList>
    </citation>
    <scope>NUCLEOTIDE SEQUENCE [LARGE SCALE GENOMIC DNA]</scope>
    <source>
        <strain evidence="1">T30001</strain>
    </source>
</reference>
<proteinExistence type="predicted"/>
<gene>
    <name evidence="1" type="ORF">BK784_16680</name>
</gene>
<sequence>MGKKAHYPAEIKRKVVEMKHQGFKNKEIMDALRIRHVAQIKTWMKWYREGETYRFEQSIGRQFAHGKGLKRLTELEQKELEIRYLKTKTILLEKCQEILRRWEWVSSLPEKCMLFVLSQW</sequence>
<dbReference type="Proteomes" id="UP000195160">
    <property type="component" value="Unassembled WGS sequence"/>
</dbReference>
<protein>
    <submittedName>
        <fullName evidence="1">Transposase</fullName>
    </submittedName>
</protein>
<accession>A0A9X6RFS8</accession>
<dbReference type="AlphaFoldDB" id="A0A9X6RFS8"/>
<dbReference type="RefSeq" id="WP_088067269.1">
    <property type="nucleotide sequence ID" value="NZ_MOOV01000126.1"/>
</dbReference>
<comment type="caution">
    <text evidence="1">The sequence shown here is derived from an EMBL/GenBank/DDBJ whole genome shotgun (WGS) entry which is preliminary data.</text>
</comment>
<dbReference type="SUPFAM" id="SSF46689">
    <property type="entry name" value="Homeodomain-like"/>
    <property type="match status" value="1"/>
</dbReference>
<dbReference type="InterPro" id="IPR009057">
    <property type="entry name" value="Homeodomain-like_sf"/>
</dbReference>
<organism evidence="1 2">
    <name type="scientific">Bacillus thuringiensis subsp. medellin</name>
    <dbReference type="NCBI Taxonomy" id="79672"/>
    <lineage>
        <taxon>Bacteria</taxon>
        <taxon>Bacillati</taxon>
        <taxon>Bacillota</taxon>
        <taxon>Bacilli</taxon>
        <taxon>Bacillales</taxon>
        <taxon>Bacillaceae</taxon>
        <taxon>Bacillus</taxon>
        <taxon>Bacillus cereus group</taxon>
    </lineage>
</organism>
<evidence type="ECO:0000313" key="2">
    <source>
        <dbReference type="Proteomes" id="UP000195160"/>
    </source>
</evidence>
<dbReference type="EMBL" id="MOOV01000126">
    <property type="protein sequence ID" value="OUB98750.1"/>
    <property type="molecule type" value="Genomic_DNA"/>
</dbReference>